<evidence type="ECO:0000256" key="1">
    <source>
        <dbReference type="SAM" id="Phobius"/>
    </source>
</evidence>
<reference evidence="2 3" key="1">
    <citation type="submission" date="2012-01" db="EMBL/GenBank/DDBJ databases">
        <title>Improved High-Quality Draft sequence of Metallosphaera yellowstonensis MK1.</title>
        <authorList>
            <consortium name="US DOE Joint Genome Institute"/>
            <person name="Lucas S."/>
            <person name="Han J."/>
            <person name="Cheng J.-F."/>
            <person name="Goodwin L."/>
            <person name="Pitluck S."/>
            <person name="Peters L."/>
            <person name="Teshima H."/>
            <person name="Detter J.C."/>
            <person name="Han C."/>
            <person name="Tapia R."/>
            <person name="Land M."/>
            <person name="Hauser L."/>
            <person name="Kyrpides N."/>
            <person name="Kozubal M."/>
            <person name="Macur R.E."/>
            <person name="Jay Z."/>
            <person name="Inskeep W."/>
            <person name="Woyke T."/>
        </authorList>
    </citation>
    <scope>NUCLEOTIDE SEQUENCE [LARGE SCALE GENOMIC DNA]</scope>
    <source>
        <strain evidence="2 3">MK1</strain>
    </source>
</reference>
<feature type="transmembrane region" description="Helical" evidence="1">
    <location>
        <begin position="20"/>
        <end position="44"/>
    </location>
</feature>
<dbReference type="eggNOG" id="arCOG00131">
    <property type="taxonomic scope" value="Archaea"/>
</dbReference>
<proteinExistence type="predicted"/>
<organism evidence="2 3">
    <name type="scientific">Metallosphaera yellowstonensis MK1</name>
    <dbReference type="NCBI Taxonomy" id="671065"/>
    <lineage>
        <taxon>Archaea</taxon>
        <taxon>Thermoproteota</taxon>
        <taxon>Thermoprotei</taxon>
        <taxon>Sulfolobales</taxon>
        <taxon>Sulfolobaceae</taxon>
        <taxon>Metallosphaera</taxon>
    </lineage>
</organism>
<dbReference type="AlphaFoldDB" id="H2C7U6"/>
<gene>
    <name evidence="2" type="ORF">MetMK1DRAFT_00026450</name>
</gene>
<dbReference type="STRING" id="671065.MetMK1DRAFT_00026450"/>
<name>H2C7U6_9CREN</name>
<dbReference type="Proteomes" id="UP000003980">
    <property type="component" value="Unassembled WGS sequence"/>
</dbReference>
<keyword evidence="1" id="KW-0472">Membrane</keyword>
<evidence type="ECO:0000313" key="2">
    <source>
        <dbReference type="EMBL" id="EHP68222.1"/>
    </source>
</evidence>
<sequence>MIKYSTEWMYLVIPFNMAIGPISTLVTLQILTLGGNAIDVAYVISLR</sequence>
<keyword evidence="1" id="KW-1133">Transmembrane helix</keyword>
<keyword evidence="1" id="KW-0812">Transmembrane</keyword>
<dbReference type="EMBL" id="JH597770">
    <property type="protein sequence ID" value="EHP68222.1"/>
    <property type="molecule type" value="Genomic_DNA"/>
</dbReference>
<dbReference type="HOGENOM" id="CLU_3163203_0_0_2"/>
<protein>
    <submittedName>
        <fullName evidence="2">Uncharacterized protein</fullName>
    </submittedName>
</protein>
<keyword evidence="3" id="KW-1185">Reference proteome</keyword>
<accession>H2C7U6</accession>
<evidence type="ECO:0000313" key="3">
    <source>
        <dbReference type="Proteomes" id="UP000003980"/>
    </source>
</evidence>